<evidence type="ECO:0000256" key="5">
    <source>
        <dbReference type="ARBA" id="ARBA00022692"/>
    </source>
</evidence>
<evidence type="ECO:0000256" key="1">
    <source>
        <dbReference type="ARBA" id="ARBA00004141"/>
    </source>
</evidence>
<dbReference type="GO" id="GO:0005272">
    <property type="term" value="F:sodium channel activity"/>
    <property type="evidence" value="ECO:0007669"/>
    <property type="project" value="UniProtKB-KW"/>
</dbReference>
<evidence type="ECO:0000256" key="2">
    <source>
        <dbReference type="ARBA" id="ARBA00007193"/>
    </source>
</evidence>
<evidence type="ECO:0000256" key="3">
    <source>
        <dbReference type="ARBA" id="ARBA00022448"/>
    </source>
</evidence>
<dbReference type="KEGG" id="tpal:117643599"/>
<dbReference type="AlphaFoldDB" id="A0A6P8YNN3"/>
<name>A0A6P8YNN3_THRPL</name>
<keyword evidence="9" id="KW-0472">Membrane</keyword>
<sequence>MYTQVGVVPPCDTSQLACLQDVHATRLLLPPLGFPDDGLTRRGINCSHCIAACDFVSFDSHITTVQGAPGVSRAGSLDIFMDARRPATKHLVTRDYSLHRRLTIIGGIGGLCLGMSSVSVVELVHCLAKALAVLAAHAWRLCRRRRERRHVVASLLVLPRPPSGAPA</sequence>
<evidence type="ECO:0000256" key="11">
    <source>
        <dbReference type="ARBA" id="ARBA00023303"/>
    </source>
</evidence>
<keyword evidence="5 12" id="KW-0812">Transmembrane</keyword>
<evidence type="ECO:0000256" key="10">
    <source>
        <dbReference type="ARBA" id="ARBA00023201"/>
    </source>
</evidence>
<evidence type="ECO:0000313" key="14">
    <source>
        <dbReference type="RefSeq" id="XP_034238466.1"/>
    </source>
</evidence>
<evidence type="ECO:0000313" key="13">
    <source>
        <dbReference type="Proteomes" id="UP000515158"/>
    </source>
</evidence>
<keyword evidence="10 12" id="KW-0739">Sodium transport</keyword>
<evidence type="ECO:0000256" key="8">
    <source>
        <dbReference type="ARBA" id="ARBA00023065"/>
    </source>
</evidence>
<comment type="subcellular location">
    <subcellularLocation>
        <location evidence="1">Membrane</location>
        <topology evidence="1">Multi-pass membrane protein</topology>
    </subcellularLocation>
</comment>
<accession>A0A6P8YNN3</accession>
<evidence type="ECO:0000256" key="7">
    <source>
        <dbReference type="ARBA" id="ARBA00023053"/>
    </source>
</evidence>
<proteinExistence type="inferred from homology"/>
<evidence type="ECO:0000256" key="12">
    <source>
        <dbReference type="RuleBase" id="RU000679"/>
    </source>
</evidence>
<keyword evidence="6" id="KW-1133">Transmembrane helix</keyword>
<dbReference type="InParanoid" id="A0A6P8YNN3"/>
<keyword evidence="11 12" id="KW-0407">Ion channel</keyword>
<evidence type="ECO:0000256" key="6">
    <source>
        <dbReference type="ARBA" id="ARBA00022989"/>
    </source>
</evidence>
<keyword evidence="4 12" id="KW-0894">Sodium channel</keyword>
<dbReference type="Proteomes" id="UP000515158">
    <property type="component" value="Unplaced"/>
</dbReference>
<dbReference type="Pfam" id="PF00858">
    <property type="entry name" value="ASC"/>
    <property type="match status" value="1"/>
</dbReference>
<dbReference type="InterPro" id="IPR001873">
    <property type="entry name" value="ENaC"/>
</dbReference>
<dbReference type="GeneID" id="117643599"/>
<evidence type="ECO:0000256" key="9">
    <source>
        <dbReference type="ARBA" id="ARBA00023136"/>
    </source>
</evidence>
<keyword evidence="13" id="KW-1185">Reference proteome</keyword>
<reference evidence="14" key="1">
    <citation type="submission" date="2025-08" db="UniProtKB">
        <authorList>
            <consortium name="RefSeq"/>
        </authorList>
    </citation>
    <scope>IDENTIFICATION</scope>
    <source>
        <tissue evidence="14">Total insect</tissue>
    </source>
</reference>
<keyword evidence="7" id="KW-0915">Sodium</keyword>
<evidence type="ECO:0000256" key="4">
    <source>
        <dbReference type="ARBA" id="ARBA00022461"/>
    </source>
</evidence>
<comment type="similarity">
    <text evidence="2 12">Belongs to the amiloride-sensitive sodium channel (TC 1.A.6) family.</text>
</comment>
<dbReference type="Gene3D" id="1.10.287.770">
    <property type="entry name" value="YojJ-like"/>
    <property type="match status" value="1"/>
</dbReference>
<dbReference type="RefSeq" id="XP_034238466.1">
    <property type="nucleotide sequence ID" value="XM_034382575.1"/>
</dbReference>
<gene>
    <name evidence="14" type="primary">LOC117643599</name>
</gene>
<dbReference type="GO" id="GO:0016020">
    <property type="term" value="C:membrane"/>
    <property type="evidence" value="ECO:0007669"/>
    <property type="project" value="UniProtKB-SubCell"/>
</dbReference>
<keyword evidence="8 12" id="KW-0406">Ion transport</keyword>
<organism evidence="14">
    <name type="scientific">Thrips palmi</name>
    <name type="common">Melon thrips</name>
    <dbReference type="NCBI Taxonomy" id="161013"/>
    <lineage>
        <taxon>Eukaryota</taxon>
        <taxon>Metazoa</taxon>
        <taxon>Ecdysozoa</taxon>
        <taxon>Arthropoda</taxon>
        <taxon>Hexapoda</taxon>
        <taxon>Insecta</taxon>
        <taxon>Pterygota</taxon>
        <taxon>Neoptera</taxon>
        <taxon>Paraneoptera</taxon>
        <taxon>Thysanoptera</taxon>
        <taxon>Terebrantia</taxon>
        <taxon>Thripoidea</taxon>
        <taxon>Thripidae</taxon>
        <taxon>Thrips</taxon>
    </lineage>
</organism>
<protein>
    <submittedName>
        <fullName evidence="14">Uncharacterized protein LOC117643599</fullName>
    </submittedName>
</protein>
<keyword evidence="3 12" id="KW-0813">Transport</keyword>